<dbReference type="PANTHER" id="PTHR12570">
    <property type="match status" value="1"/>
</dbReference>
<reference evidence="7 8" key="1">
    <citation type="submission" date="2016-07" db="EMBL/GenBank/DDBJ databases">
        <title>Pervasive Adenine N6-methylation of Active Genes in Fungi.</title>
        <authorList>
            <consortium name="DOE Joint Genome Institute"/>
            <person name="Mondo S.J."/>
            <person name="Dannebaum R.O."/>
            <person name="Kuo R.C."/>
            <person name="Labutti K."/>
            <person name="Haridas S."/>
            <person name="Kuo A."/>
            <person name="Salamov A."/>
            <person name="Ahrendt S.R."/>
            <person name="Lipzen A."/>
            <person name="Sullivan W."/>
            <person name="Andreopoulos W.B."/>
            <person name="Clum A."/>
            <person name="Lindquist E."/>
            <person name="Daum C."/>
            <person name="Ramamoorthy G.K."/>
            <person name="Gryganskyi A."/>
            <person name="Culley D."/>
            <person name="Magnuson J.K."/>
            <person name="James T.Y."/>
            <person name="O'Malley M.A."/>
            <person name="Stajich J.E."/>
            <person name="Spatafora J.W."/>
            <person name="Visel A."/>
            <person name="Grigoriev I.V."/>
        </authorList>
    </citation>
    <scope>NUCLEOTIDE SEQUENCE [LARGE SCALE GENOMIC DNA]</scope>
    <source>
        <strain evidence="7 8">NRRL 3301</strain>
    </source>
</reference>
<feature type="transmembrane region" description="Helical" evidence="6">
    <location>
        <begin position="78"/>
        <end position="102"/>
    </location>
</feature>
<dbReference type="OrthoDB" id="6428174at2759"/>
<evidence type="ECO:0000256" key="3">
    <source>
        <dbReference type="ARBA" id="ARBA00022989"/>
    </source>
</evidence>
<feature type="transmembrane region" description="Helical" evidence="6">
    <location>
        <begin position="154"/>
        <end position="173"/>
    </location>
</feature>
<keyword evidence="3 6" id="KW-1133">Transmembrane helix</keyword>
<dbReference type="EMBL" id="MCGT01000019">
    <property type="protein sequence ID" value="ORX51910.1"/>
    <property type="molecule type" value="Genomic_DNA"/>
</dbReference>
<sequence length="496" mass="53449">MSNPITSGGEGALYKGIGAALAIGSGFLIGTSFVFKKKGLLQSTEKSGALAGEGYAYLKSITWWSGMILMILGEACNFVAYCFAPAILVTPIGATSVVISAILSSIFLNERLTFHGWVGCIQCIIGAVIIVLHAPSTSSADSSVDGFKSLVLKLGFLIYAGLIVLISLVLIFYAGPKWGNKNMLVYIFICSLIGSISVVFTQGFGTAVVYSITTSNQFTNWFIYLMLGVLVVTLILEIVYLNKALNIYNTALVTPTYYVVFTTFTIVSSVVLFQGFSASGTDIATCCLGFVCICSGVTLLHHSSAAPNKKDEDDQDSHDDDKDATLSASGYDSSSSSQMRRSKSILSVFSKVEVQDDNSRIHAGEDLPGPGELFSAPFSGIGRYASTTRSKSMRLRKSIRQQSLASLTMAGQPDISDEVDEKTYWLPHDASLASIKETDKPLLPTHLQDIDDSQQPFTSSPSRSRRDQNQLGPVESLRLGILGKKPLDDQDSLMDH</sequence>
<evidence type="ECO:0000313" key="7">
    <source>
        <dbReference type="EMBL" id="ORX51910.1"/>
    </source>
</evidence>
<feature type="region of interest" description="Disordered" evidence="5">
    <location>
        <begin position="446"/>
        <end position="496"/>
    </location>
</feature>
<dbReference type="PANTHER" id="PTHR12570:SF92">
    <property type="entry name" value="SPICHTHYIN, ISOFORM B"/>
    <property type="match status" value="1"/>
</dbReference>
<dbReference type="AlphaFoldDB" id="A0A1X2GEH1"/>
<accession>A0A1X2GEH1</accession>
<evidence type="ECO:0000313" key="8">
    <source>
        <dbReference type="Proteomes" id="UP000242146"/>
    </source>
</evidence>
<keyword evidence="4 6" id="KW-0472">Membrane</keyword>
<evidence type="ECO:0000256" key="1">
    <source>
        <dbReference type="ARBA" id="ARBA00004141"/>
    </source>
</evidence>
<dbReference type="Pfam" id="PF05653">
    <property type="entry name" value="Mg_trans_NIPA"/>
    <property type="match status" value="1"/>
</dbReference>
<comment type="caution">
    <text evidence="7">The sequence shown here is derived from an EMBL/GenBank/DDBJ whole genome shotgun (WGS) entry which is preliminary data.</text>
</comment>
<organism evidence="7 8">
    <name type="scientific">Hesseltinella vesiculosa</name>
    <dbReference type="NCBI Taxonomy" id="101127"/>
    <lineage>
        <taxon>Eukaryota</taxon>
        <taxon>Fungi</taxon>
        <taxon>Fungi incertae sedis</taxon>
        <taxon>Mucoromycota</taxon>
        <taxon>Mucoromycotina</taxon>
        <taxon>Mucoromycetes</taxon>
        <taxon>Mucorales</taxon>
        <taxon>Cunninghamellaceae</taxon>
        <taxon>Hesseltinella</taxon>
    </lineage>
</organism>
<dbReference type="SUPFAM" id="SSF103481">
    <property type="entry name" value="Multidrug resistance efflux transporter EmrE"/>
    <property type="match status" value="1"/>
</dbReference>
<feature type="transmembrane region" description="Helical" evidence="6">
    <location>
        <begin position="252"/>
        <end position="276"/>
    </location>
</feature>
<dbReference type="STRING" id="101127.A0A1X2GEH1"/>
<evidence type="ECO:0000256" key="6">
    <source>
        <dbReference type="SAM" id="Phobius"/>
    </source>
</evidence>
<dbReference type="Proteomes" id="UP000242146">
    <property type="component" value="Unassembled WGS sequence"/>
</dbReference>
<proteinExistence type="predicted"/>
<keyword evidence="2 6" id="KW-0812">Transmembrane</keyword>
<dbReference type="GO" id="GO:0015095">
    <property type="term" value="F:magnesium ion transmembrane transporter activity"/>
    <property type="evidence" value="ECO:0007669"/>
    <property type="project" value="InterPro"/>
</dbReference>
<feature type="transmembrane region" description="Helical" evidence="6">
    <location>
        <begin position="185"/>
        <end position="209"/>
    </location>
</feature>
<feature type="region of interest" description="Disordered" evidence="5">
    <location>
        <begin position="305"/>
        <end position="339"/>
    </location>
</feature>
<evidence type="ECO:0000256" key="5">
    <source>
        <dbReference type="SAM" id="MobiDB-lite"/>
    </source>
</evidence>
<comment type="subcellular location">
    <subcellularLocation>
        <location evidence="1">Membrane</location>
        <topology evidence="1">Multi-pass membrane protein</topology>
    </subcellularLocation>
</comment>
<feature type="compositionally biased region" description="Basic and acidic residues" evidence="5">
    <location>
        <begin position="485"/>
        <end position="496"/>
    </location>
</feature>
<gene>
    <name evidence="7" type="ORF">DM01DRAFT_1336906</name>
</gene>
<feature type="transmembrane region" description="Helical" evidence="6">
    <location>
        <begin position="114"/>
        <end position="134"/>
    </location>
</feature>
<feature type="compositionally biased region" description="Polar residues" evidence="5">
    <location>
        <begin position="453"/>
        <end position="462"/>
    </location>
</feature>
<feature type="compositionally biased region" description="Low complexity" evidence="5">
    <location>
        <begin position="327"/>
        <end position="339"/>
    </location>
</feature>
<evidence type="ECO:0000256" key="4">
    <source>
        <dbReference type="ARBA" id="ARBA00023136"/>
    </source>
</evidence>
<feature type="transmembrane region" description="Helical" evidence="6">
    <location>
        <begin position="12"/>
        <end position="35"/>
    </location>
</feature>
<feature type="transmembrane region" description="Helical" evidence="6">
    <location>
        <begin position="282"/>
        <end position="300"/>
    </location>
</feature>
<protein>
    <submittedName>
        <fullName evidence="7">DUF803-domain-containing protein</fullName>
    </submittedName>
</protein>
<name>A0A1X2GEH1_9FUNG</name>
<dbReference type="InterPro" id="IPR037185">
    <property type="entry name" value="EmrE-like"/>
</dbReference>
<evidence type="ECO:0000256" key="2">
    <source>
        <dbReference type="ARBA" id="ARBA00022692"/>
    </source>
</evidence>
<dbReference type="InterPro" id="IPR008521">
    <property type="entry name" value="Mg_trans_NIPA"/>
</dbReference>
<feature type="transmembrane region" description="Helical" evidence="6">
    <location>
        <begin position="221"/>
        <end position="240"/>
    </location>
</feature>
<keyword evidence="8" id="KW-1185">Reference proteome</keyword>
<dbReference type="GO" id="GO:0016020">
    <property type="term" value="C:membrane"/>
    <property type="evidence" value="ECO:0007669"/>
    <property type="project" value="UniProtKB-SubCell"/>
</dbReference>